<organism evidence="3 4">
    <name type="scientific">Eisenbergiella porci</name>
    <dbReference type="NCBI Taxonomy" id="2652274"/>
    <lineage>
        <taxon>Bacteria</taxon>
        <taxon>Bacillati</taxon>
        <taxon>Bacillota</taxon>
        <taxon>Clostridia</taxon>
        <taxon>Lachnospirales</taxon>
        <taxon>Lachnospiraceae</taxon>
        <taxon>Eisenbergiella</taxon>
    </lineage>
</organism>
<name>A0A6N7WME4_9FIRM</name>
<dbReference type="InterPro" id="IPR011112">
    <property type="entry name" value="Rho-like_N"/>
</dbReference>
<dbReference type="InterPro" id="IPR036269">
    <property type="entry name" value="Rho_N_sf"/>
</dbReference>
<sequence length="85" mass="9423">MILKKDNVERIAETETAIRKLMRQGFEPIGEDAFNKDNKENPDKADKPLEGMTVAELKALAKEKGLEGVSALNKEDLLAVLKDVV</sequence>
<evidence type="ECO:0000256" key="1">
    <source>
        <dbReference type="SAM" id="MobiDB-lite"/>
    </source>
</evidence>
<feature type="compositionally biased region" description="Basic and acidic residues" evidence="1">
    <location>
        <begin position="33"/>
        <end position="49"/>
    </location>
</feature>
<gene>
    <name evidence="3" type="ORF">FYJ45_22255</name>
</gene>
<feature type="domain" description="Rho termination factor-like N-terminal" evidence="2">
    <location>
        <begin position="48"/>
        <end position="84"/>
    </location>
</feature>
<evidence type="ECO:0000259" key="2">
    <source>
        <dbReference type="SMART" id="SM00959"/>
    </source>
</evidence>
<feature type="region of interest" description="Disordered" evidence="1">
    <location>
        <begin position="29"/>
        <end position="49"/>
    </location>
</feature>
<dbReference type="SUPFAM" id="SSF68912">
    <property type="entry name" value="Rho N-terminal domain-like"/>
    <property type="match status" value="1"/>
</dbReference>
<proteinExistence type="predicted"/>
<evidence type="ECO:0000313" key="3">
    <source>
        <dbReference type="EMBL" id="MSS90874.1"/>
    </source>
</evidence>
<dbReference type="Pfam" id="PF07498">
    <property type="entry name" value="Rho_N"/>
    <property type="match status" value="1"/>
</dbReference>
<dbReference type="Proteomes" id="UP000436047">
    <property type="component" value="Unassembled WGS sequence"/>
</dbReference>
<evidence type="ECO:0000313" key="4">
    <source>
        <dbReference type="Proteomes" id="UP000436047"/>
    </source>
</evidence>
<dbReference type="GeneID" id="86055742"/>
<keyword evidence="4" id="KW-1185">Reference proteome</keyword>
<dbReference type="RefSeq" id="WP_154467281.1">
    <property type="nucleotide sequence ID" value="NZ_JAXDZL010000149.1"/>
</dbReference>
<comment type="caution">
    <text evidence="3">The sequence shown here is derived from an EMBL/GenBank/DDBJ whole genome shotgun (WGS) entry which is preliminary data.</text>
</comment>
<dbReference type="EMBL" id="VUMI01000049">
    <property type="protein sequence ID" value="MSS90874.1"/>
    <property type="molecule type" value="Genomic_DNA"/>
</dbReference>
<dbReference type="GO" id="GO:0006353">
    <property type="term" value="P:DNA-templated transcription termination"/>
    <property type="evidence" value="ECO:0007669"/>
    <property type="project" value="InterPro"/>
</dbReference>
<protein>
    <submittedName>
        <fullName evidence="3">Transcription termination factor Rho</fullName>
    </submittedName>
</protein>
<dbReference type="SMART" id="SM00959">
    <property type="entry name" value="Rho_N"/>
    <property type="match status" value="1"/>
</dbReference>
<accession>A0A6N7WME4</accession>
<dbReference type="AlphaFoldDB" id="A0A6N7WME4"/>
<reference evidence="3 4" key="1">
    <citation type="submission" date="2019-08" db="EMBL/GenBank/DDBJ databases">
        <title>In-depth cultivation of the pig gut microbiome towards novel bacterial diversity and tailored functional studies.</title>
        <authorList>
            <person name="Wylensek D."/>
            <person name="Hitch T.C.A."/>
            <person name="Clavel T."/>
        </authorList>
    </citation>
    <scope>NUCLEOTIDE SEQUENCE [LARGE SCALE GENOMIC DNA]</scope>
    <source>
        <strain evidence="3 4">WCA-389-WT-23B</strain>
    </source>
</reference>